<accession>A0ABQ9IKA6</accession>
<dbReference type="Proteomes" id="UP001159363">
    <property type="component" value="Chromosome 1"/>
</dbReference>
<organism evidence="2 3">
    <name type="scientific">Dryococelus australis</name>
    <dbReference type="NCBI Taxonomy" id="614101"/>
    <lineage>
        <taxon>Eukaryota</taxon>
        <taxon>Metazoa</taxon>
        <taxon>Ecdysozoa</taxon>
        <taxon>Arthropoda</taxon>
        <taxon>Hexapoda</taxon>
        <taxon>Insecta</taxon>
        <taxon>Pterygota</taxon>
        <taxon>Neoptera</taxon>
        <taxon>Polyneoptera</taxon>
        <taxon>Phasmatodea</taxon>
        <taxon>Verophasmatodea</taxon>
        <taxon>Anareolatae</taxon>
        <taxon>Phasmatidae</taxon>
        <taxon>Eurycanthinae</taxon>
        <taxon>Dryococelus</taxon>
    </lineage>
</organism>
<dbReference type="EMBL" id="JARBHB010000001">
    <property type="protein sequence ID" value="KAJ8897135.1"/>
    <property type="molecule type" value="Genomic_DNA"/>
</dbReference>
<feature type="chain" id="PRO_5046773519" evidence="1">
    <location>
        <begin position="23"/>
        <end position="688"/>
    </location>
</feature>
<comment type="caution">
    <text evidence="2">The sequence shown here is derived from an EMBL/GenBank/DDBJ whole genome shotgun (WGS) entry which is preliminary data.</text>
</comment>
<protein>
    <submittedName>
        <fullName evidence="2">Uncharacterized protein</fullName>
    </submittedName>
</protein>
<proteinExistence type="predicted"/>
<name>A0ABQ9IKA6_9NEOP</name>
<evidence type="ECO:0000256" key="1">
    <source>
        <dbReference type="SAM" id="SignalP"/>
    </source>
</evidence>
<reference evidence="2 3" key="1">
    <citation type="submission" date="2023-02" db="EMBL/GenBank/DDBJ databases">
        <title>LHISI_Scaffold_Assembly.</title>
        <authorList>
            <person name="Stuart O.P."/>
            <person name="Cleave R."/>
            <person name="Magrath M.J.L."/>
            <person name="Mikheyev A.S."/>
        </authorList>
    </citation>
    <scope>NUCLEOTIDE SEQUENCE [LARGE SCALE GENOMIC DNA]</scope>
    <source>
        <strain evidence="2">Daus_M_001</strain>
        <tissue evidence="2">Leg muscle</tissue>
    </source>
</reference>
<keyword evidence="1" id="KW-0732">Signal</keyword>
<evidence type="ECO:0000313" key="2">
    <source>
        <dbReference type="EMBL" id="KAJ8897135.1"/>
    </source>
</evidence>
<gene>
    <name evidence="2" type="ORF">PR048_002481</name>
</gene>
<sequence>MQHSSVLSTFVILGKLRQFVQCSDFPVHPVTEGVCSDSRWRYPQLTLCNRTDHRHMLASHQGELGSIHGRVTRFSQVGTVPDDAVGRPVFSEISCFPRPFILALLHIHFNHPNRPQKTLKIRAGIGSVKAGRQTPASLYRPAVLSRKQHDGNMDWRLTVGRQCQACDGWMSLRCRACSGMMSRNKKYTPHGPFVFTTPGPAMGRVWLLSDATSGQTMVLGACQLLANSWPAWYLTTKSVTSAMRNMCKECGPISRCRRINAPTTLFYIRPVFHINCMWTAAQFLIAETSHWGELLALLHSSRERITACEVVCTVRKVWIPQGPNMDRICAVTRAIGQGAPAMSKMTELNPGSAIACFTNPNGPHSSQLIHGVFFSVVVASFVVVFAIGLNPNGAPMHSSPIVAIYSGHYFMPPVCVLRKRRMLGESICRNELSELMHALSDSNQIAITNYENFLLQNNRSYRYTSLTELHLGDPGSIPGRSCRTLPPVGGFSWGYPRFLRPCIPALLHFTPIGSQDLDANRIQSLTVPLPEFPKWDSCRTIPLVCGFPPPLLHGAAPFSHHFTLIDSQDLLAQLDEEHCTLARAGDEHLYANTRLGKVKEAAGIAERRIEGARVCEAELVASSSHQTALRRAKSAARISSTTIPAEKIKMLRRSKANEFGIKITITSCRFSDGLPPDRYNLMSVRLDG</sequence>
<feature type="signal peptide" evidence="1">
    <location>
        <begin position="1"/>
        <end position="22"/>
    </location>
</feature>
<keyword evidence="3" id="KW-1185">Reference proteome</keyword>
<evidence type="ECO:0000313" key="3">
    <source>
        <dbReference type="Proteomes" id="UP001159363"/>
    </source>
</evidence>